<organism evidence="2 3">
    <name type="scientific">Cinara cedri</name>
    <dbReference type="NCBI Taxonomy" id="506608"/>
    <lineage>
        <taxon>Eukaryota</taxon>
        <taxon>Metazoa</taxon>
        <taxon>Ecdysozoa</taxon>
        <taxon>Arthropoda</taxon>
        <taxon>Hexapoda</taxon>
        <taxon>Insecta</taxon>
        <taxon>Pterygota</taxon>
        <taxon>Neoptera</taxon>
        <taxon>Paraneoptera</taxon>
        <taxon>Hemiptera</taxon>
        <taxon>Sternorrhyncha</taxon>
        <taxon>Aphidomorpha</taxon>
        <taxon>Aphidoidea</taxon>
        <taxon>Aphididae</taxon>
        <taxon>Lachninae</taxon>
        <taxon>Cinara</taxon>
    </lineage>
</organism>
<evidence type="ECO:0000313" key="3">
    <source>
        <dbReference type="Proteomes" id="UP000325440"/>
    </source>
</evidence>
<accession>A0A5E4M6F3</accession>
<evidence type="ECO:0000313" key="2">
    <source>
        <dbReference type="EMBL" id="VVC25487.1"/>
    </source>
</evidence>
<protein>
    <submittedName>
        <fullName evidence="2">Uncharacterized protein</fullName>
    </submittedName>
</protein>
<keyword evidence="3" id="KW-1185">Reference proteome</keyword>
<evidence type="ECO:0000256" key="1">
    <source>
        <dbReference type="SAM" id="MobiDB-lite"/>
    </source>
</evidence>
<dbReference type="OrthoDB" id="433414at2759"/>
<reference evidence="2 3" key="1">
    <citation type="submission" date="2019-08" db="EMBL/GenBank/DDBJ databases">
        <authorList>
            <person name="Alioto T."/>
            <person name="Alioto T."/>
            <person name="Gomez Garrido J."/>
        </authorList>
    </citation>
    <scope>NUCLEOTIDE SEQUENCE [LARGE SCALE GENOMIC DNA]</scope>
</reference>
<feature type="compositionally biased region" description="Low complexity" evidence="1">
    <location>
        <begin position="57"/>
        <end position="67"/>
    </location>
</feature>
<proteinExistence type="predicted"/>
<feature type="region of interest" description="Disordered" evidence="1">
    <location>
        <begin position="46"/>
        <end position="67"/>
    </location>
</feature>
<gene>
    <name evidence="2" type="ORF">CINCED_3A002700</name>
</gene>
<name>A0A5E4M6F3_9HEMI</name>
<sequence length="283" mass="32435">MSPFQLMCNKEKEINGLACSFKDVVSFPEKVSPLLKTFTKFKEPDTNESGFKHTAVSKSQSSSKQPLKSILKKLDSNVERKGRVTFNLNLHIRYIPNRCRSANARPPNSNVNGYNMGTKKVQQARNSNNISKGSNCQDVNINSRIFRPQRNFNGMARQTVDRKNNYVQESRPRYIETCHGYVNSYNKPNYSKPFHSDTFVFKIEKIPNNVRVRDLKAALVDHGVKPLYITWKGPRGFAYLHYSNSNGFNKDHVVGSLNKIRFKTNGVETFQLQTLIVTESQLF</sequence>
<dbReference type="AlphaFoldDB" id="A0A5E4M6F3"/>
<dbReference type="Proteomes" id="UP000325440">
    <property type="component" value="Unassembled WGS sequence"/>
</dbReference>
<dbReference type="EMBL" id="CABPRJ010000013">
    <property type="protein sequence ID" value="VVC25487.1"/>
    <property type="molecule type" value="Genomic_DNA"/>
</dbReference>